<sequence>MQRTLLCASLAIVLALPVTAANPTVASKDIEQVLTMRVDGTIAVDETGKVLTSTLDTPVDPRFRDVIERAIATWKFDPPTVDGKPARVKSAMRVTLVGREVAAGTEVTIDNVLFFAPGQQNANWADEAKKLGKLSMAVVEMPRKPLYPKGFHVNGIVTMAVRANADGTVADVFPTQCSLYQAGGRPDDFARACKQMQDLAAKAIKTWKIGITLNGDVPTDDNLTATVPLEYKMWGDGKRIGKTGEPGNWRMEARTQYVEAPWLVEKRLAQRVGTSDVSGSELLQPHSPLKLRDGARS</sequence>
<evidence type="ECO:0000256" key="2">
    <source>
        <dbReference type="SAM" id="SignalP"/>
    </source>
</evidence>
<keyword evidence="4" id="KW-1185">Reference proteome</keyword>
<feature type="region of interest" description="Disordered" evidence="1">
    <location>
        <begin position="274"/>
        <end position="297"/>
    </location>
</feature>
<organism evidence="3 4">
    <name type="scientific">Lysobacter dokdonensis DS-58</name>
    <dbReference type="NCBI Taxonomy" id="1300345"/>
    <lineage>
        <taxon>Bacteria</taxon>
        <taxon>Pseudomonadati</taxon>
        <taxon>Pseudomonadota</taxon>
        <taxon>Gammaproteobacteria</taxon>
        <taxon>Lysobacterales</taxon>
        <taxon>Lysobacteraceae</taxon>
        <taxon>Noviluteimonas</taxon>
    </lineage>
</organism>
<evidence type="ECO:0000313" key="3">
    <source>
        <dbReference type="EMBL" id="KGQ18916.1"/>
    </source>
</evidence>
<dbReference type="Proteomes" id="UP000030518">
    <property type="component" value="Unassembled WGS sequence"/>
</dbReference>
<comment type="caution">
    <text evidence="3">The sequence shown here is derived from an EMBL/GenBank/DDBJ whole genome shotgun (WGS) entry which is preliminary data.</text>
</comment>
<keyword evidence="2" id="KW-0732">Signal</keyword>
<dbReference type="STRING" id="1300345.LF41_226"/>
<dbReference type="EMBL" id="JRKJ01000012">
    <property type="protein sequence ID" value="KGQ18916.1"/>
    <property type="molecule type" value="Genomic_DNA"/>
</dbReference>
<dbReference type="PATRIC" id="fig|1300345.3.peg.1902"/>
<dbReference type="RefSeq" id="WP_036169133.1">
    <property type="nucleotide sequence ID" value="NZ_JRKJ01000012.1"/>
</dbReference>
<feature type="chain" id="PRO_5001996198" evidence="2">
    <location>
        <begin position="21"/>
        <end position="297"/>
    </location>
</feature>
<evidence type="ECO:0000256" key="1">
    <source>
        <dbReference type="SAM" id="MobiDB-lite"/>
    </source>
</evidence>
<gene>
    <name evidence="3" type="ORF">LF41_226</name>
</gene>
<name>A0A0A2WFE0_9GAMM</name>
<accession>A0A0A2WFE0</accession>
<dbReference type="Gene3D" id="3.30.1150.10">
    <property type="match status" value="1"/>
</dbReference>
<dbReference type="eggNOG" id="COG0810">
    <property type="taxonomic scope" value="Bacteria"/>
</dbReference>
<proteinExistence type="predicted"/>
<dbReference type="AlphaFoldDB" id="A0A0A2WFE0"/>
<feature type="signal peptide" evidence="2">
    <location>
        <begin position="1"/>
        <end position="20"/>
    </location>
</feature>
<evidence type="ECO:0000313" key="4">
    <source>
        <dbReference type="Proteomes" id="UP000030518"/>
    </source>
</evidence>
<protein>
    <submittedName>
        <fullName evidence="3">TonB family protein</fullName>
    </submittedName>
</protein>
<reference evidence="3 4" key="1">
    <citation type="submission" date="2014-09" db="EMBL/GenBank/DDBJ databases">
        <title>Genome sequences of Lysobacter dokdonensis DS-58.</title>
        <authorList>
            <person name="Kim J.F."/>
            <person name="Kwak M.-J."/>
        </authorList>
    </citation>
    <scope>NUCLEOTIDE SEQUENCE [LARGE SCALE GENOMIC DNA]</scope>
    <source>
        <strain evidence="3 4">DS-58</strain>
    </source>
</reference>
<dbReference type="OrthoDB" id="5982524at2"/>